<keyword evidence="2" id="KW-1185">Reference proteome</keyword>
<proteinExistence type="predicted"/>
<gene>
    <name evidence="1" type="ORF">rsdtw13_03100</name>
</gene>
<sequence length="453" mass="52159">MRGFIKNKKVIVITLIIAVILGLGFYPIINKKIKGYNSNNVSSNTLKIYMYNNDPYLRTAIDEFKSKYPNIRVDEVNFTDLQQYKEKLSTQVMGGEGPDVVLFDDYIIDSISKVLKNGVFEDMNPFIQKDKTFKKEDYNAQIMKCGVYKDKLNFVPVSYKVPLFISTQEILKNNSIRCENGYTTKQFMDNILQHASSINGKEEKYIFSDSIPLSDFIISSGLNFVDYENKKTNFNNEDVAKMINTYKVLSKYFADDKIKQKYVDGVYGMIKDGSTIFLNDNMLEEPVNVMETYSVIKQAMNQEEVMCPFPTYNGGGKITAIADECMAINKNSKNKEMAYNFIKCAISEKVQASKCMRYIPVNNNAVKDILDECKEKFEGQETEINNQKVIMHLPKNLENNYKSLISNINRCEFIDLEIEALTERALDGYFKDKSSYENSIKEAEEKVKLYLNE</sequence>
<organism evidence="1 2">
    <name type="scientific">Inconstantimicrobium mannanitabidum</name>
    <dbReference type="NCBI Taxonomy" id="1604901"/>
    <lineage>
        <taxon>Bacteria</taxon>
        <taxon>Bacillati</taxon>
        <taxon>Bacillota</taxon>
        <taxon>Clostridia</taxon>
        <taxon>Eubacteriales</taxon>
        <taxon>Clostridiaceae</taxon>
        <taxon>Inconstantimicrobium</taxon>
    </lineage>
</organism>
<dbReference type="EMBL" id="BROD01000001">
    <property type="protein sequence ID" value="GKX65052.1"/>
    <property type="molecule type" value="Genomic_DNA"/>
</dbReference>
<evidence type="ECO:0000313" key="1">
    <source>
        <dbReference type="EMBL" id="GKX65052.1"/>
    </source>
</evidence>
<comment type="caution">
    <text evidence="1">The sequence shown here is derived from an EMBL/GenBank/DDBJ whole genome shotgun (WGS) entry which is preliminary data.</text>
</comment>
<evidence type="ECO:0000313" key="2">
    <source>
        <dbReference type="Proteomes" id="UP001058074"/>
    </source>
</evidence>
<protein>
    <submittedName>
        <fullName evidence="1">Sugar ABC transporter substrate-binding protein</fullName>
    </submittedName>
</protein>
<dbReference type="Proteomes" id="UP001058074">
    <property type="component" value="Unassembled WGS sequence"/>
</dbReference>
<accession>A0ACB5R787</accession>
<reference evidence="1" key="1">
    <citation type="journal article" date="2025" name="Int. J. Syst. Evol. Microbiol.">
        <title>Inconstantimicrobium mannanitabidum sp. nov., a novel member of the family Clostridiaceae isolated from anoxic soil under the treatment of reductive soil disinfestation.</title>
        <authorList>
            <person name="Ueki A."/>
            <person name="Tonouchi A."/>
            <person name="Honma S."/>
            <person name="Kaku N."/>
            <person name="Ueki K."/>
        </authorList>
    </citation>
    <scope>NUCLEOTIDE SEQUENCE</scope>
    <source>
        <strain evidence="1">TW13</strain>
    </source>
</reference>
<name>A0ACB5R787_9CLOT</name>